<name>A0ABS6BR94_9CLOT</name>
<dbReference type="RefSeq" id="WP_216147004.1">
    <property type="nucleotide sequence ID" value="NZ_JAHLDV010000009.1"/>
</dbReference>
<dbReference type="EMBL" id="JAHLDV010000009">
    <property type="protein sequence ID" value="MBU3159451.1"/>
    <property type="molecule type" value="Genomic_DNA"/>
</dbReference>
<evidence type="ECO:0000313" key="3">
    <source>
        <dbReference type="Proteomes" id="UP000776252"/>
    </source>
</evidence>
<evidence type="ECO:0000313" key="2">
    <source>
        <dbReference type="EMBL" id="MBU3159451.1"/>
    </source>
</evidence>
<dbReference type="InterPro" id="IPR008490">
    <property type="entry name" value="Transposase_InsH_N"/>
</dbReference>
<keyword evidence="3" id="KW-1185">Reference proteome</keyword>
<evidence type="ECO:0000259" key="1">
    <source>
        <dbReference type="Pfam" id="PF05598"/>
    </source>
</evidence>
<dbReference type="Proteomes" id="UP000776252">
    <property type="component" value="Unassembled WGS sequence"/>
</dbReference>
<feature type="domain" description="Transposase InsH N-terminal" evidence="1">
    <location>
        <begin position="23"/>
        <end position="111"/>
    </location>
</feature>
<comment type="caution">
    <text evidence="2">The sequence shown here is derived from an EMBL/GenBank/DDBJ whole genome shotgun (WGS) entry which is preliminary data.</text>
</comment>
<dbReference type="Pfam" id="PF05598">
    <property type="entry name" value="DUF772"/>
    <property type="match status" value="1"/>
</dbReference>
<organism evidence="2 3">
    <name type="scientific">Clostridium frigoris</name>
    <dbReference type="NCBI Taxonomy" id="205327"/>
    <lineage>
        <taxon>Bacteria</taxon>
        <taxon>Bacillati</taxon>
        <taxon>Bacillota</taxon>
        <taxon>Clostridia</taxon>
        <taxon>Eubacteriales</taxon>
        <taxon>Clostridiaceae</taxon>
        <taxon>Clostridium</taxon>
    </lineage>
</organism>
<proteinExistence type="predicted"/>
<gene>
    <name evidence="2" type="ORF">KPL37_06745</name>
</gene>
<protein>
    <submittedName>
        <fullName evidence="2">DDE transposase</fullName>
    </submittedName>
</protein>
<sequence length="473" mass="54106">MQPNLKQLSLTDIYTDLDEYFHQDKPKLIRLFDQYINLSELIPQSFINHYYSSTGHPRNYKLSSMITALIIKMILSIADISLLINVLNLSSELKTLCDFSRVPNASQFSRLKIDFEDDFLMFFNNLVAITEPICRRLRPDLAAILVVDTTGIEGYVKENNPKAFDSVMRNTRKFSKNIPNFNAHSYACSQMPKESLSNKDIKLSYINGHYCYSRKVALVTNGLGIIRHIDFYNSDNSITLADAKSGAEHKDNYDAKSLIPALNNFFNYHPDFKYKYFLGDAGFDAIQNYKYLYKDHDIIPIIPLNPRATKNIGKPKISDNGIPTCPKDDSLHMKFDGSSKEKGRPLRLKWLCPKSKKTAVKGKTTYILSCENPCTTSPCGRMHHTTVNDNYRLNTIIPRGSDKWIHLYKIRTIIERTNFMVKFPMCLGYTKLRNTVSLKVEVILAAITQQIVILIADKLDKKTHLLSVKSLIA</sequence>
<accession>A0ABS6BR94</accession>
<reference evidence="2 3" key="1">
    <citation type="submission" date="2021-06" db="EMBL/GenBank/DDBJ databases">
        <title>Clostridia strains as spoilage organisms.</title>
        <authorList>
            <person name="Wambui J."/>
            <person name="Stephan R."/>
            <person name="Stevens M.J.A."/>
        </authorList>
    </citation>
    <scope>NUCLEOTIDE SEQUENCE [LARGE SCALE GENOMIC DNA]</scope>
    <source>
        <strain evidence="2 3">DSM 14204</strain>
    </source>
</reference>